<sequence length="351" mass="41687">MFCFGFKDMDSQDQNLDGSPPLPPNNPTSGKKSNRGVNFSPEEDKLLVSAWLNCSIDSIQGTDQRHTQLWEKISDYFQQHKETTAERSIKSLTNRWSCIQKATNAFCAILAQVEGLNKSGMTDQDRFEKANIMYESQEKGRFQFAHCWRLLKDQPKWISRDVKQRKMMFQSPTLNPTPIQCSAPIDDSVYDLETGNVIENGAIDLDRPMGRKVEEGERKAECSQEEEMIKLKRMKYTLLEESRAQEEEFYRQKSEKMEYEKEKEEKKLHLEEERLRLEAEKIRQEDERLRLEAEKIRQQDERLRLKAEKMELAKRESDQQIMMMDVSVMPELQRLYFEELRREIMMRRRKT</sequence>
<evidence type="ECO:0000256" key="2">
    <source>
        <dbReference type="SAM" id="MobiDB-lite"/>
    </source>
</evidence>
<organism evidence="4 5">
    <name type="scientific">Ambrosia artemisiifolia</name>
    <name type="common">Common ragweed</name>
    <dbReference type="NCBI Taxonomy" id="4212"/>
    <lineage>
        <taxon>Eukaryota</taxon>
        <taxon>Viridiplantae</taxon>
        <taxon>Streptophyta</taxon>
        <taxon>Embryophyta</taxon>
        <taxon>Tracheophyta</taxon>
        <taxon>Spermatophyta</taxon>
        <taxon>Magnoliopsida</taxon>
        <taxon>eudicotyledons</taxon>
        <taxon>Gunneridae</taxon>
        <taxon>Pentapetalae</taxon>
        <taxon>asterids</taxon>
        <taxon>campanulids</taxon>
        <taxon>Asterales</taxon>
        <taxon>Asteraceae</taxon>
        <taxon>Asteroideae</taxon>
        <taxon>Heliantheae alliance</taxon>
        <taxon>Heliantheae</taxon>
        <taxon>Ambrosia</taxon>
    </lineage>
</organism>
<dbReference type="PANTHER" id="PTHR45125:SF3">
    <property type="entry name" value="NO-APICAL-MERISTEM-ASSOCIATED CARBOXY-TERMINAL DOMAIN PROTEIN"/>
    <property type="match status" value="1"/>
</dbReference>
<protein>
    <recommendedName>
        <fullName evidence="3">No apical meristem-associated C-terminal domain-containing protein</fullName>
    </recommendedName>
</protein>
<feature type="coiled-coil region" evidence="1">
    <location>
        <begin position="254"/>
        <end position="316"/>
    </location>
</feature>
<dbReference type="AlphaFoldDB" id="A0AAD5CHZ7"/>
<keyword evidence="5" id="KW-1185">Reference proteome</keyword>
<dbReference type="EMBL" id="JAMZMK010008050">
    <property type="protein sequence ID" value="KAI7742216.1"/>
    <property type="molecule type" value="Genomic_DNA"/>
</dbReference>
<feature type="compositionally biased region" description="Polar residues" evidence="2">
    <location>
        <begin position="27"/>
        <end position="37"/>
    </location>
</feature>
<dbReference type="Proteomes" id="UP001206925">
    <property type="component" value="Unassembled WGS sequence"/>
</dbReference>
<keyword evidence="1" id="KW-0175">Coiled coil</keyword>
<gene>
    <name evidence="4" type="ORF">M8C21_017772</name>
</gene>
<evidence type="ECO:0000256" key="1">
    <source>
        <dbReference type="SAM" id="Coils"/>
    </source>
</evidence>
<dbReference type="PANTHER" id="PTHR45125">
    <property type="entry name" value="F21J9.4-RELATED"/>
    <property type="match status" value="1"/>
</dbReference>
<comment type="caution">
    <text evidence="4">The sequence shown here is derived from an EMBL/GenBank/DDBJ whole genome shotgun (WGS) entry which is preliminary data.</text>
</comment>
<accession>A0AAD5CHZ7</accession>
<feature type="domain" description="No apical meristem-associated C-terminal" evidence="3">
    <location>
        <begin position="142"/>
        <end position="273"/>
    </location>
</feature>
<proteinExistence type="predicted"/>
<feature type="region of interest" description="Disordered" evidence="2">
    <location>
        <begin position="7"/>
        <end position="38"/>
    </location>
</feature>
<evidence type="ECO:0000313" key="4">
    <source>
        <dbReference type="EMBL" id="KAI7742216.1"/>
    </source>
</evidence>
<dbReference type="InterPro" id="IPR029466">
    <property type="entry name" value="NAM-associated_C"/>
</dbReference>
<evidence type="ECO:0000313" key="5">
    <source>
        <dbReference type="Proteomes" id="UP001206925"/>
    </source>
</evidence>
<name>A0AAD5CHZ7_AMBAR</name>
<dbReference type="Pfam" id="PF14303">
    <property type="entry name" value="NAM-associated"/>
    <property type="match status" value="1"/>
</dbReference>
<evidence type="ECO:0000259" key="3">
    <source>
        <dbReference type="Pfam" id="PF14303"/>
    </source>
</evidence>
<reference evidence="4" key="1">
    <citation type="submission" date="2022-06" db="EMBL/GenBank/DDBJ databases">
        <title>Uncovering the hologenomic basis of an extraordinary plant invasion.</title>
        <authorList>
            <person name="Bieker V.C."/>
            <person name="Martin M.D."/>
            <person name="Gilbert T."/>
            <person name="Hodgins K."/>
            <person name="Battlay P."/>
            <person name="Petersen B."/>
            <person name="Wilson J."/>
        </authorList>
    </citation>
    <scope>NUCLEOTIDE SEQUENCE</scope>
    <source>
        <strain evidence="4">AA19_3_7</strain>
        <tissue evidence="4">Leaf</tissue>
    </source>
</reference>